<reference evidence="4 5" key="1">
    <citation type="submission" date="2020-06" db="EMBL/GenBank/DDBJ databases">
        <authorList>
            <person name="Li R."/>
            <person name="Bekaert M."/>
        </authorList>
    </citation>
    <scope>NUCLEOTIDE SEQUENCE [LARGE SCALE GENOMIC DNA]</scope>
    <source>
        <strain evidence="5">wild</strain>
    </source>
</reference>
<dbReference type="Proteomes" id="UP000507470">
    <property type="component" value="Unassembled WGS sequence"/>
</dbReference>
<dbReference type="PANTHER" id="PTHR24124:SF14">
    <property type="entry name" value="CHROMOSOME UNDETERMINED SCAFFOLD_25, WHOLE GENOME SHOTGUN SEQUENCE"/>
    <property type="match status" value="1"/>
</dbReference>
<dbReference type="PROSITE" id="PS50297">
    <property type="entry name" value="ANK_REP_REGION"/>
    <property type="match status" value="1"/>
</dbReference>
<dbReference type="OrthoDB" id="194358at2759"/>
<dbReference type="PANTHER" id="PTHR24124">
    <property type="entry name" value="ANKYRIN REPEAT FAMILY A"/>
    <property type="match status" value="1"/>
</dbReference>
<sequence>MSTNFSVCVVIDDILDFTDDDGNRLLHLAASFGSVDLIRTLIDIGADVKEKNCDHKTVLHVASSYGNTKVVTHLLQTDDDLRNDATICEKKDFKNLFYYAAKSGNIETIKSLQNIGHFDINKIFQNGSTTLLVLVKELRGRENKPFKNDFSMK</sequence>
<feature type="repeat" description="ANK" evidence="3">
    <location>
        <begin position="21"/>
        <end position="53"/>
    </location>
</feature>
<evidence type="ECO:0000256" key="1">
    <source>
        <dbReference type="ARBA" id="ARBA00022737"/>
    </source>
</evidence>
<name>A0A6J8DFY9_MYTCO</name>
<dbReference type="GO" id="GO:0005634">
    <property type="term" value="C:nucleus"/>
    <property type="evidence" value="ECO:0007669"/>
    <property type="project" value="TreeGrafter"/>
</dbReference>
<proteinExistence type="predicted"/>
<dbReference type="Gene3D" id="1.25.40.20">
    <property type="entry name" value="Ankyrin repeat-containing domain"/>
    <property type="match status" value="1"/>
</dbReference>
<evidence type="ECO:0000256" key="3">
    <source>
        <dbReference type="PROSITE-ProRule" id="PRU00023"/>
    </source>
</evidence>
<evidence type="ECO:0000313" key="4">
    <source>
        <dbReference type="EMBL" id="CAC5406541.1"/>
    </source>
</evidence>
<dbReference type="InterPro" id="IPR002110">
    <property type="entry name" value="Ankyrin_rpt"/>
</dbReference>
<dbReference type="PROSITE" id="PS50088">
    <property type="entry name" value="ANK_REPEAT"/>
    <property type="match status" value="1"/>
</dbReference>
<dbReference type="SMART" id="SM00248">
    <property type="entry name" value="ANK"/>
    <property type="match status" value="3"/>
</dbReference>
<keyword evidence="5" id="KW-1185">Reference proteome</keyword>
<evidence type="ECO:0000313" key="5">
    <source>
        <dbReference type="Proteomes" id="UP000507470"/>
    </source>
</evidence>
<dbReference type="InterPro" id="IPR036770">
    <property type="entry name" value="Ankyrin_rpt-contain_sf"/>
</dbReference>
<organism evidence="4 5">
    <name type="scientific">Mytilus coruscus</name>
    <name type="common">Sea mussel</name>
    <dbReference type="NCBI Taxonomy" id="42192"/>
    <lineage>
        <taxon>Eukaryota</taxon>
        <taxon>Metazoa</taxon>
        <taxon>Spiralia</taxon>
        <taxon>Lophotrochozoa</taxon>
        <taxon>Mollusca</taxon>
        <taxon>Bivalvia</taxon>
        <taxon>Autobranchia</taxon>
        <taxon>Pteriomorphia</taxon>
        <taxon>Mytilida</taxon>
        <taxon>Mytiloidea</taxon>
        <taxon>Mytilidae</taxon>
        <taxon>Mytilinae</taxon>
        <taxon>Mytilus</taxon>
    </lineage>
</organism>
<dbReference type="EMBL" id="CACVKT020007254">
    <property type="protein sequence ID" value="CAC5406541.1"/>
    <property type="molecule type" value="Genomic_DNA"/>
</dbReference>
<dbReference type="AlphaFoldDB" id="A0A6J8DFY9"/>
<accession>A0A6J8DFY9</accession>
<keyword evidence="2 3" id="KW-0040">ANK repeat</keyword>
<gene>
    <name evidence="4" type="ORF">MCOR_40111</name>
</gene>
<evidence type="ECO:0000256" key="2">
    <source>
        <dbReference type="ARBA" id="ARBA00023043"/>
    </source>
</evidence>
<keyword evidence="1" id="KW-0677">Repeat</keyword>
<dbReference type="SUPFAM" id="SSF48403">
    <property type="entry name" value="Ankyrin repeat"/>
    <property type="match status" value="1"/>
</dbReference>
<dbReference type="GO" id="GO:0010468">
    <property type="term" value="P:regulation of gene expression"/>
    <property type="evidence" value="ECO:0007669"/>
    <property type="project" value="TreeGrafter"/>
</dbReference>
<dbReference type="Pfam" id="PF12796">
    <property type="entry name" value="Ank_2"/>
    <property type="match status" value="1"/>
</dbReference>
<protein>
    <submittedName>
        <fullName evidence="4">Uncharacterized protein</fullName>
    </submittedName>
</protein>